<dbReference type="Proteomes" id="UP001580346">
    <property type="component" value="Unassembled WGS sequence"/>
</dbReference>
<dbReference type="SUPFAM" id="SSF53807">
    <property type="entry name" value="Helical backbone' metal receptor"/>
    <property type="match status" value="1"/>
</dbReference>
<accession>A0ABV5AZ50</accession>
<feature type="domain" description="Fe/B12 periplasmic-binding" evidence="5">
    <location>
        <begin position="346"/>
        <end position="613"/>
    </location>
</feature>
<evidence type="ECO:0000259" key="5">
    <source>
        <dbReference type="PROSITE" id="PS50983"/>
    </source>
</evidence>
<dbReference type="InterPro" id="IPR018060">
    <property type="entry name" value="HTH_AraC"/>
</dbReference>
<evidence type="ECO:0000256" key="3">
    <source>
        <dbReference type="ARBA" id="ARBA00023163"/>
    </source>
</evidence>
<proteinExistence type="predicted"/>
<reference evidence="6 7" key="1">
    <citation type="submission" date="2024-09" db="EMBL/GenBank/DDBJ databases">
        <title>Paenibacillus zeirhizospherea sp. nov., isolated from surface of the maize (Zea mays) roots in a horticulture field, Hungary.</title>
        <authorList>
            <person name="Marton D."/>
            <person name="Farkas M."/>
            <person name="Bedics A."/>
            <person name="Toth E."/>
            <person name="Tancsics A."/>
            <person name="Boka K."/>
            <person name="Maroti G."/>
            <person name="Kriszt B."/>
            <person name="Cserhati M."/>
        </authorList>
    </citation>
    <scope>NUCLEOTIDE SEQUENCE [LARGE SCALE GENOMIC DNA]</scope>
    <source>
        <strain evidence="6 7">KCTC 33519</strain>
    </source>
</reference>
<gene>
    <name evidence="6" type="ORF">ACE41H_16785</name>
</gene>
<organism evidence="6 7">
    <name type="scientific">Paenibacillus enshidis</name>
    <dbReference type="NCBI Taxonomy" id="1458439"/>
    <lineage>
        <taxon>Bacteria</taxon>
        <taxon>Bacillati</taxon>
        <taxon>Bacillota</taxon>
        <taxon>Bacilli</taxon>
        <taxon>Bacillales</taxon>
        <taxon>Paenibacillaceae</taxon>
        <taxon>Paenibacillus</taxon>
    </lineage>
</organism>
<dbReference type="InterPro" id="IPR002491">
    <property type="entry name" value="ABC_transptr_periplasmic_BD"/>
</dbReference>
<dbReference type="Gene3D" id="3.40.50.1980">
    <property type="entry name" value="Nitrogenase molybdenum iron protein domain"/>
    <property type="match status" value="1"/>
</dbReference>
<dbReference type="InterPro" id="IPR014710">
    <property type="entry name" value="RmlC-like_jellyroll"/>
</dbReference>
<evidence type="ECO:0000313" key="6">
    <source>
        <dbReference type="EMBL" id="MFB5268421.1"/>
    </source>
</evidence>
<evidence type="ECO:0000313" key="7">
    <source>
        <dbReference type="Proteomes" id="UP001580346"/>
    </source>
</evidence>
<keyword evidence="7" id="KW-1185">Reference proteome</keyword>
<keyword evidence="1" id="KW-0805">Transcription regulation</keyword>
<evidence type="ECO:0000256" key="1">
    <source>
        <dbReference type="ARBA" id="ARBA00023015"/>
    </source>
</evidence>
<evidence type="ECO:0000256" key="2">
    <source>
        <dbReference type="ARBA" id="ARBA00023125"/>
    </source>
</evidence>
<dbReference type="PANTHER" id="PTHR43280">
    <property type="entry name" value="ARAC-FAMILY TRANSCRIPTIONAL REGULATOR"/>
    <property type="match status" value="1"/>
</dbReference>
<keyword evidence="2" id="KW-0238">DNA-binding</keyword>
<keyword evidence="3" id="KW-0804">Transcription</keyword>
<dbReference type="SUPFAM" id="SSF46689">
    <property type="entry name" value="Homeodomain-like"/>
    <property type="match status" value="2"/>
</dbReference>
<protein>
    <submittedName>
        <fullName evidence="6">Helix-turn-helix domain-containing protein</fullName>
    </submittedName>
</protein>
<dbReference type="InterPro" id="IPR009057">
    <property type="entry name" value="Homeodomain-like_sf"/>
</dbReference>
<dbReference type="PROSITE" id="PS50983">
    <property type="entry name" value="FE_B12_PBP"/>
    <property type="match status" value="1"/>
</dbReference>
<comment type="caution">
    <text evidence="6">The sequence shown here is derived from an EMBL/GenBank/DDBJ whole genome shotgun (WGS) entry which is preliminary data.</text>
</comment>
<feature type="domain" description="HTH araC/xylS-type" evidence="4">
    <location>
        <begin position="245"/>
        <end position="343"/>
    </location>
</feature>
<dbReference type="InterPro" id="IPR037923">
    <property type="entry name" value="HTH-like"/>
</dbReference>
<dbReference type="RefSeq" id="WP_375356621.1">
    <property type="nucleotide sequence ID" value="NZ_JBHHMI010000015.1"/>
</dbReference>
<dbReference type="SMART" id="SM00342">
    <property type="entry name" value="HTH_ARAC"/>
    <property type="match status" value="1"/>
</dbReference>
<dbReference type="Gene3D" id="2.60.120.10">
    <property type="entry name" value="Jelly Rolls"/>
    <property type="match status" value="1"/>
</dbReference>
<dbReference type="PANTHER" id="PTHR43280:SF2">
    <property type="entry name" value="HTH-TYPE TRANSCRIPTIONAL REGULATOR EXSA"/>
    <property type="match status" value="1"/>
</dbReference>
<dbReference type="Gene3D" id="1.10.10.60">
    <property type="entry name" value="Homeodomain-like"/>
    <property type="match status" value="2"/>
</dbReference>
<dbReference type="Pfam" id="PF12833">
    <property type="entry name" value="HTH_18"/>
    <property type="match status" value="1"/>
</dbReference>
<dbReference type="EMBL" id="JBHHMI010000015">
    <property type="protein sequence ID" value="MFB5268421.1"/>
    <property type="molecule type" value="Genomic_DNA"/>
</dbReference>
<sequence length="613" mass="69598">MFLKKHTVTRNGKTYRYYRIVAAYKDEDGRRKHRLVKHVGSLTDEEAARLRQELRSGRWRQQPDTSIALPSASRASRLNVAAFIPRETQQLAYYDHTDKEWNLTDHDMLLLVREGKGELHMAGKKIMLAPGIAVFCPAGTGMYIINDEPRKLLIDRIVFDTLVPAENFAGNGSAYERAACPLPEGEIRLAYPKRALQLCKELHAAAQPGRPRDPLKVQALFTQLLDSVFPSSSAKEAGETERWIEHSIRYIREHYQEHITRDQLAALIGISPEHFSRIFMKETGRSFIDYLNRARIRKGRELLQLTRQSVHDIAVTTGFGSGHYFSRKFKQLTGVYPTEYRKQPKSYAALNPHTTSCLLAFGIVPKLGVIGEWMKPWMLRHYERQIDLSSFQETQWYSESVIQKLDELGIDLAIAYSDEEGAERLSDRVPALLLPSECASWRSELLGLAAAVAREEQAVDWLAEFDRKAAAARDVLAPLLGRGDTALIVKIVSGKLYVYGNLTSMGGNVIYEALQLKPPPAVKRDIIDKGLLNIPVAPEALAEYAADHIFLFHYRSNWYAQTPSVLETGPWRQLEQACLQRIYTPDYNVFYGYDPLSMDLQLEQAAELLSSQM</sequence>
<name>A0ABV5AZ50_9BACL</name>
<dbReference type="SUPFAM" id="SSF51215">
    <property type="entry name" value="Regulatory protein AraC"/>
    <property type="match status" value="1"/>
</dbReference>
<dbReference type="PROSITE" id="PS01124">
    <property type="entry name" value="HTH_ARAC_FAMILY_2"/>
    <property type="match status" value="1"/>
</dbReference>
<evidence type="ECO:0000259" key="4">
    <source>
        <dbReference type="PROSITE" id="PS01124"/>
    </source>
</evidence>